<comment type="caution">
    <text evidence="7">The sequence shown here is derived from an EMBL/GenBank/DDBJ whole genome shotgun (WGS) entry which is preliminary data.</text>
</comment>
<dbReference type="CDD" id="cd19534">
    <property type="entry name" value="E_NRPS"/>
    <property type="match status" value="2"/>
</dbReference>
<dbReference type="GO" id="GO:0005737">
    <property type="term" value="C:cytoplasm"/>
    <property type="evidence" value="ECO:0007669"/>
    <property type="project" value="TreeGrafter"/>
</dbReference>
<comment type="similarity">
    <text evidence="5">Belongs to the NRP synthetase family.</text>
</comment>
<sequence>MNIPSANACLLLPSSSSEVLDTAEKRWFHVTKSNVISVDRVYKNGMPEDILNVEISLVHAAWAILLNLYTGDPQISFGTSIRNQSSSSLANNIQVFHSSIDETTKSLSVVEWVRQLANTSPVESVDLESGNVEHTFNTSVLFASDDEIVEMDINQQFAAYAVSWLVNGELNIRLSLSNTHFQQDQGRLYADQFVYIMQKIVSNLNTPLRSLDWTSDKEKILLLNTWQHAKPDYIPELDDRCIHQLVEEQADKTPFNIALQFEDKEFVTYAELNRRSNRLAYYLIDLGVGPEKIVPICIDKSIDMVVAILAVLKSGAAYVPLDPEYPKERVSFILEETKSTIVLTTSDLKSVFTACTNILLTLLDSGDIESHRKLEKNPVVPQLDSSSLCYVIFTSGSTGTPKGVMVEHRAVVNYTASHKNILSLDESDRFLQFSNFTFDASILDLFVNLTIGSRICLASKNNLLTNLSEMAHMMKVTAAQLTTTVAGLLKPSEVPTLRKLQQGGEMMTKPIRDTWCKSVDLHNGYGPTETTVYTMVRKSLSTATACNNIGWPIGRNKVYILNDTLGLVPLGAVGELYFGGPQLARGYLNRPELTESAFIDSPFCLGERLYKSGDLGRYNLDGSIVILGRKDNQVKLNGLRIELDEIEHVLHQHSNVARASARLLNIEQPSNQTERNRALVAFVTFKSVAVEDETEILSSGDRHGDISAMVEEIQELTRRKLPPYMVPTLWIPLTRIPINTSGKTDFRLLEKLFKSYSKNMHSRTNEYNELKTQPNSPIEKILQKAWAEVLNIEQSCIGTSDSFYHLGGDSISAIQVSSMCRQMGVKVSVQSILQYPTIQQAVDYAQLVTDTSIEYEPTDWDDQMGTKSLIPLTPIQQQFLGVEQSNINHFHLSWLVKVRYPLQKWQLVDALNRLVEHHSMLRVRFSRVDGCWKQQLIEKSEKNIEVERSEVQVIEDLKRRIHGIQSSLNLESGPVSSFALFDLPEGEQLLFMTIHHYLIDLVSWRIIWEDLENLLNGGTLSYKSISFLTWSKLLRNRAASLDLTDWPKQELMEPLKVDISKLDLNTMESVHTLSFSLEEEHTSLLFGVSNDAYRTEAVDFMLSSLATAYCTTFDARSLTIAAEGHGREPWKDSIDISRTVGWFTTIYPVSIQVYPEESAIDVLMRTKDIRRNIPYHGFNYGLLRYLNEKTASNFRNDFFQVGFNYLGRFQHLEKANALLQDVSDQYKFDLGMIGPTWKRMNAIEVEVTMKHQKLSASISYSNALHEKPEMEQWLQTWRDTLIEVIVKCANQTTSRFTNSDFPLLGLTKEEADKLQFEILPQYDENLAQNVEDIYPCSPIQEGLIIGNMRSPELYHVQDVYQLRGHWSFEELNSAWMTAIQDLPILRTIFLSSPFTKHSSGLYVQVVLRQIKITTDYISARNGMADEALMEYLATDITKGFPLGKPNIRLCVIREIDGCSRMIISRHHATNDGWSDRIIMKYVHAIYNRIPKPAALPFKEFIKYYIEEQKEYTDMAGREFWCRYLSNAEPCLLPKLGGPDFPKDERFQLTATCSLQIESLKTFAKKAGVTTFTLFQAAWGMVLRPYYGAGDCIYGVLVNGRNISMKGIDEVVGPCFNTLPLRISYEEEEPVFMWLRRIHQHMIDSIPYQQIGLQTIKGWCKASGCAPEFDSILNFQPVEQSETASRADCDLYFELENTIEPTEYTLGLNIWIHEGVFKYRLDYSRGTLPPALASLFINRLEAILQAFLNVREDTKVLAIPRISEYERQMIISFGGSSTVGQYECIHKLFERQVQATPKNVAVQTEEGHCVTYESLNKQANNLAHYLRDLGIGSRSVVPIYFHKSVEMIVAMLAVLKAGGAYLPLDLESPTSRIRIILQEAEANIVVTTSAHHTLFNGYTAVTIDQVEETICQYSSENPVAIDLEPSDPCYILYTSGSTGVPKGVILEHSAVTNFLFANQENWQLNDQDSVLQFASYTFDASVVEIFTPFMVGARVAVASREKLLNALESTIELMKVSASLLVPTVAATVRPWMVPSMKKLLVGGEMLTTSVRDTWASRVQLTNLYGPTEAAVAFMMNPKVQVGTACNNVGRPIRGNKIYILDSQLQTVPLGVAGELCVAGNQLARGYLNRPEITEKAFSLNPYDNRERMYRTGDLARYNLDGSVELIGRIDNQIKLNGLRIELDELENALHEHPKVLGACVLAMTIDTTPKRKILAAFLAFSSEFEETETECKLITTNNERFVNWIAEARDLVRSKVPSYMVPAVWLPISRMPRSSAGKLDRKKLANIFAATNWSTIQSFTQIKGRNYSKPITKNEKYFQDLWLEVLNITENEIGVNDSFFSLGGDSILAIKLVSLARQSGCCITVQQVFEHPTIARLASLAQPLQVQAAEIAEADKYSLLQLNPDDLERLLEVDVAQNGITPEHVEDIYPCSPLQEGLFALGMRSSSDYLTQQVFVCKPEVDLALLKSAWASVIEANPILRTTIVFTNSGHPHLGGLQVVLVGGHMDWTVIKCPSNTDITTELSKVLKQDQERGIEMGKLLARFTVLRDDQCRTFFIWTIHHTLYDGWSMGLLIEDLVTAYRGAQLAKRPAYSRFIEYVIDQDRQEAIEYWAQLLDQVTATHIAKPTVHSYKPQARTLIRERICADFSILTGAHSLTLATIVNLAWALVLKCHTGNSDVVFGVVNSGRSVPVAGIDQICGPCITTLPVRVNLSDNPTMLEVMTGMHRRQVEQHRFQNIGLQDIQKLCVGELGSSLFDSLLAVQNLDIDQLGHGLHSIGMEVVKATMPSNYAVVVELATGADGHELSILYDENLIHNDEAKWIFEHMKTALLSIPDNAETRVDDFGIISSKEYELLRQWSGSFTRNSPECCIHTLFEEQVLRTPDNIAVQFENEEFVTYHELNCRANRLAHHLIDIGVDIETVVPLCLGKSVDMIVAILGVLKSGAAYVPIDPENPLERNEFIVKQTNAQVVITTDMLKGRFRRISIINMDCQRQLLCGYSTDNPLLSNHGAKNLCYIIYTSGSTGAPKGVMLEHSSVANYLHELVHILRLTSDDRVLQFLSYTFDASILDIFSTLSTGGCLCMARKELLLTDLTHVLQSMNVTLGSLTPTLASLLQPKSLPHLNKLIIGGEMMTTDISDRWASRVRVTNAYGPTETAIAFMVNPEVDTKISCSNVGRPTAGNEIYILDPKLRMTPMGAVGELCVAGCQLARGYFNRPDLTEKAFVPNPFRKGERMYRTGDLARFNMDGTVELLGRKDNQIKLNGLRIELDEIEHTLHIHPEVARACVLPLIIDELDSRKVLVAFLYFHTKSESGPETHILRLEDLALGAQWISEIRDLITSKLPPYMMPHIFLPMSQMPTNVSGKIDRKQLEAHVRGASKEQLYAFSRSQRGRDNVPPTDRESLWLKIWSPVLNVPENEIGVNDSFFSLGGDSISAIKLVSLARQSGCCITVQQVFEHPTIARLASLAQPLQVQAAEIAEADKYSLLQLNPDDLEQLLEVDVAQNGITPEHVEDIYPCSPLQEGLFALGMRSSSDYLTQQVFVCKPEVDLALLKSAWASVIEANPILRTTIVFTNSGHPHLGGLQVVLVGGHMDWTVIKCPSNTDITTELSKVLKQDQERGIEMGKLLARFTVLRDDQCRTFFIWTIHHTLYDGWSMGLLIEDLVTAYRGAQLAKRPAYSRFIEYVIDQDRQEAIEYWAQLLDQVTATHIAKPTVHSYKPQARTLIRERICADFSILTGAHSLTLATIVNLAWALVLKCHTGNSDVVFGVANSGRSVPVAGIDQICGPCITTLPVRVNLSDNPTMLEVMTGMHRRQVEQHRFQNIGLQDIQKLCVGELGSSLFDSLLAVQNLDIDQLGPGLHSIGMEVVKATMPSNYAVVVELATGADGHELSILYDENLIHNDEAKWIFEHMKTALLSIPDNAETRVDDFGIISSKEYELLRQWSGSFTRNSPECCIHTLFEEQVLRTPDNIAVQFENEEFVTYHELNCRANRLAHHLIDIGVNIETLVPVCLDRSVNMIVTLLAILKSGGAYVPLDPGNPDDRNRFIIEETRSNIVVANSQYRHKFDGVVTTVVIIEDQPVEEYSSPNPAVIGITAANLCYAIYTSGSTGLPKGVLLEHGSVVNFIVSSQFRWRLVHEDRALQFSSYTFDMFVMEVYNPLACGARTVLARKEALYSNLNQIISDTNITAAWLTPSVASLLNSKCDAYLRKLSVGGEMMTTEIKDRWSRKVSFSNMYGPTEAAVVFMINSEVNHKTSCSNIGRPIGGNEIYILDPKLRMTPMGAVGELCVAGCQLARGYFNRPDLTEKAFVPNPFRKGERMYRTGDLARFNMDGTVELLGRKDNQIKLNGLRIELDEIEHTLHIHPEVARACVLPLIIDELDSRKVLVAFLYFHTKSESGPETHILRLEDLASGAQWISEIRDLITSKLPPYMMPHIFLPMSQMPTNVSGKIDRKQLEAHVRGASKEQLYAFSRSQRGRDNVPPTDRESLWLKIWSPVLNVPENEIGVNDSFFSLGGDSISAIKLVSLARQSGCCITVQQVFEHPTIARLASLAQPLQVQAAEIAEADKCSLLQLNPDDLERLLDVDVAQNGITPEHVEDIYPCSPLQEGLFALGMRSSSDYLTQQVFVCKPEVDLALLKSAWASVIEANPILRTTIVFTNSGHPHLGGLQVVLVGGHMDWTVIKCPSNTDITTELSKVLKQDQERGIEMGKLLARFTVLRDDQCRTFFIWTIHHTLYDGWSMGLLIEDLVTAYRGAQLAKRPAYSRFIEYVIDQDRQEAIEYWAQLLDQVTATHIAKPTVHSYKPQARTLIRERICADFSILTGAHSLTLATIVNLAWALVLKCHTGNSDVVFGVVNSGRSVPVAGIDQICGPCITTLPVRVNLSDNSTMLEVMTGMHRRQVEQHRFQNIGLQDIQKLCVGELGSSLFDSLLAVQNLDIDQLGHGLHSIGMEVVKATMPSNYAVVVELATGADGHELSILYDENLIHNDEAKWIFEHMKTALLSIPDNAETRVDDFGIISSKEYELLRQWSGSFTRNSPECCIHTLFEEQVLRTPDNIAVQFENEEFVTYHELNCRANRLAHHLIDIGVNIETLVPVCLDRSVNMIVTLLAILKSGGAYVPLDPGNPDDRNRFIIEETRSNIVVANSQYRHKFDGVVTTVVIIEDQPVEEYSSPNPAVIGITAANLCYAIYTSGSTGLPKGVLLEHGSVANFINGMQDIWKLSVNDSVLQMANYTFDLFVIEVYVPLLFGARACIASKKIFHENIDEAISGMNITSAMFTPTVLSLLNPNNLRNLRKLCVGGEMMTATIRDTWAPHVQLSNAYGPTEAAVAVLVNKSLSAKTSCSNIGKPLSNNRIYIMDSKLRLTPLGAVGELCISGAQLARSYLNRPEQTAAAFVPNPYLDGERLYRTGDLARFNFDGSIELMGRRDNQIKLRGLRIELDEIEHAIHEHSEVKRACVVLMDSGSNMDHNTLVAFLTFDGFDKDAGDVRMLTNADSGMLANFIKEVRELVIMRLPPYMIPSLWVPLNTMPRNNSGKIDRKALSATVADLSRESMLIFSSSNQTKSECSTTLEKALQAIWAETLNIDVTSIGVNDLFYHLGGDSISAIRVSSLCRQKGIFLSVQQIMQNSTIRELALASTQITEKTDMIAEDLNGFVPLTPILAYFLEQKQTNVHHFNQSWLLRLQKPTTHNALLNALRVIVDNHDMLRARFSNIEENPVLSVLPPAEVQFKVHHRRIESVDEIRSHVHQLQRSLNIVTGPLFQFALYDTPEGEQLIFMTVHHYIIDLVSWRIIWDDLEQLLQGKECNYKSMSFMKWSRMLNDYAKTLDISLWTKYPVVQPVADDYALEKNLMSTTKMISFNISNEQTENLFGVCNHAFQTEALDLMISSLAIAYCNVFNSESLTIGMESHGREAWCEDIDTSRTIGWFTSIYPITIKPAQTENALATLKNVKDIRKMIPNNGFSYGLLSHLSGPDNRLRNDKIQIGFNYVGRFQQLEKADAFFQQPDDEYDFDTCQISDDWKRNHVFDISVGVNRGLLEATITFSTALHSQETVSLWLKEWEEALHTIIELCVHVSRSEHTRSDFPLLPLSEADFHLLYHQKLPESGIDTTAVDDILPCTHLQEGLIAGMLKNPEYYHVQQTYQLIGSSNITQLKKAWKTVVDTHPILRTVFVQNPIIQKNGPIFLQVVVKNSDHQWVHIVCDEDSVQSERMAYLAEDKIASFPLGEPAMRFALLETNTGISELVISWHHAILDATSWKLILADFEAVYHSTLRPVTYPFKSFISRMLLRTHESSTKETQFWQNKLSGVENLPFPKLSVHRTDCEKSQIYSSIETPLSEILQFARRSGVTLFTLIQASWAMLLKMYTQAKDVTFGYVVDGRNSEIKGIDRIVGPCINMLPCRIRYDEQAPIHGWLQEIQQDYASTISYQQSSLRNIEHWTETSPLIDTAINYLPSSMLSTNSELGEISANRLKLVPCQDAETTEYPLTLLIGPDSSRLTYRLDISGKIADTANAKIIARDYSKLFDSLIHAKSDALLGDISCVLHDCVYASTNASLGDALSKSCIHNEFERQVLRTPSNIAVQFGVTMFITYSELNKRANRLANYLLSLGITAESMVPICFDKSIDMIVAMLAILKAGGAYVPIDPDHPIERVRFIVKDTKATIIVTAEDHKEKFEGQTLVLLSKDQEAIEKYSSDNPVVSNLTPEALCYIIYTSGSTGAPKGVLMEHSAVLSFVRAQQEIWNLTEEDAVLQFASYTFDASVLDIYCSLLSGARVCMESRPALLSSLDSVMRSMDVTCANLTTTIAGKIRPKSVPSLKKLQLGGEMMTTTIRDTWAPHVQLSNGYGPTEAAVAVTIQQSLSTNTSCSNVGKPIGFNIVHIVDSDLRQVPTGVVGELCISGPQLARGYLNRPTLTESVFVKNPFGNGKYMYRTGDLARFNSDGSIELNGRKDNQIKLHGLRIELDEIDHALHEHPKVARACTLLLVVDKTTNRKVLVAFVSLNERVEDMDVKVIQDYHFSTYMEEIRAHVQNKLPHYMVPVEWVPLSRLPTNSSGKVDRRSLSTIFEQINIEGVGNFGFRRNITPISPRTAVESSIQKIWSEVLDCPEEKIGINESFQSLGGDSILAIQVSSSCRKANMHLSVQNILQYQTIGRLAQYLESDKTEKHSEDNITEGPVPLTPNQRMFLGIKQTNVNQFNQAWLLQVREPISSEALTKSIYKLIEKHDILRARFAIANGNWELKIFPVAEDMIQVHHRHIESVDEIRSHVHQLQRSLNIVTGPLFQFALYDTPEGEQLIFMTVHHYIIDLVSWRIIWDDLEQLLQGKECNYKSMSFMKWSRMLADYGRSLDSSLWPKQPVVEPLCSDPSLLAKNTVGSSRSLSFKLNAYFSKLANSFCGYSASVGVLDLLIASLAYSFCSVFERHSLLVALEFHGRQAWDSSIDISRTVGWFTNIYPVSVSVTAKDTILDVIRQIMAQRRQIQGNEVVYGLQRYCNKTNDEHDHDPLQISFGYMPKSFKLESHQLLQPITSESKYSFDLQSVAPEWRRQQIFNCAARYIDEELEATIVYSQELHSELQVQTWVNAWEAAMIDAVVSISKEDPGIPRNTSNSTLLPYDGAYISPAESAENCFLNATTGSSVTHPLDECLSLICKATGAPMFIIHCVIGISSYFELLREHMNHTLYSISDPTLGTTVSFESIEAMAARYLVAIRQVQAEGPYHLHGYSFGGLVAFEAARQLEAEGSEVARVTVIDALAPIASTKVNMDIYSSQEYLDLISRLGQWNIDESAAHMICNKIECNTRLMRKYRPPEKKLNAKVVLVKATSNRRVNDNESVCYGWSKYSSRVAIHTIDAHHHELMFDPHISKIARYLQ</sequence>
<dbReference type="CDD" id="cd19542">
    <property type="entry name" value="CT_NRPS-like"/>
    <property type="match status" value="2"/>
</dbReference>
<dbReference type="SUPFAM" id="SSF47336">
    <property type="entry name" value="ACP-like"/>
    <property type="match status" value="6"/>
</dbReference>
<dbReference type="PROSITE" id="PS00455">
    <property type="entry name" value="AMP_BINDING"/>
    <property type="match status" value="4"/>
</dbReference>
<dbReference type="Gene3D" id="2.30.38.10">
    <property type="entry name" value="Luciferase, Domain 3"/>
    <property type="match status" value="3"/>
</dbReference>
<dbReference type="Proteomes" id="UP000193498">
    <property type="component" value="Unassembled WGS sequence"/>
</dbReference>
<dbReference type="InterPro" id="IPR000873">
    <property type="entry name" value="AMP-dep_synth/lig_dom"/>
</dbReference>
<keyword evidence="2" id="KW-0597">Phosphoprotein</keyword>
<evidence type="ECO:0000256" key="5">
    <source>
        <dbReference type="ARBA" id="ARBA00029454"/>
    </source>
</evidence>
<dbReference type="NCBIfam" id="TIGR01733">
    <property type="entry name" value="AA-adenyl-dom"/>
    <property type="match status" value="6"/>
</dbReference>
<dbReference type="InterPro" id="IPR001242">
    <property type="entry name" value="Condensation_dom"/>
</dbReference>
<dbReference type="FunFam" id="3.40.50.12780:FF:000012">
    <property type="entry name" value="Non-ribosomal peptide synthetase"/>
    <property type="match status" value="6"/>
</dbReference>
<dbReference type="FunFam" id="1.10.1200.10:FF:000005">
    <property type="entry name" value="Nonribosomal peptide synthetase 1"/>
    <property type="match status" value="3"/>
</dbReference>
<dbReference type="InterPro" id="IPR029058">
    <property type="entry name" value="AB_hydrolase_fold"/>
</dbReference>
<dbReference type="InterPro" id="IPR025110">
    <property type="entry name" value="AMP-bd_C"/>
</dbReference>
<feature type="domain" description="Carrier" evidence="6">
    <location>
        <begin position="5569"/>
        <end position="5645"/>
    </location>
</feature>
<feature type="domain" description="Carrier" evidence="6">
    <location>
        <begin position="4483"/>
        <end position="4559"/>
    </location>
</feature>
<keyword evidence="1" id="KW-0596">Phosphopantetheine</keyword>
<evidence type="ECO:0000256" key="1">
    <source>
        <dbReference type="ARBA" id="ARBA00022450"/>
    </source>
</evidence>
<dbReference type="Pfam" id="PF00668">
    <property type="entry name" value="Condensation"/>
    <property type="match status" value="8"/>
</dbReference>
<dbReference type="FunCoup" id="A0A1Y1Y292">
    <property type="interactions" value="555"/>
</dbReference>
<dbReference type="Pfam" id="PF00975">
    <property type="entry name" value="Thioesterase"/>
    <property type="match status" value="1"/>
</dbReference>
<dbReference type="InterPro" id="IPR042099">
    <property type="entry name" value="ANL_N_sf"/>
</dbReference>
<accession>A0A1Y1Y292</accession>
<dbReference type="Gene3D" id="1.10.1200.10">
    <property type="entry name" value="ACP-like"/>
    <property type="match status" value="6"/>
</dbReference>
<keyword evidence="4" id="KW-0677">Repeat</keyword>
<feature type="domain" description="Carrier" evidence="6">
    <location>
        <begin position="7089"/>
        <end position="7165"/>
    </location>
</feature>
<evidence type="ECO:0000259" key="6">
    <source>
        <dbReference type="PROSITE" id="PS50075"/>
    </source>
</evidence>
<dbReference type="GO" id="GO:0031177">
    <property type="term" value="F:phosphopantetheine binding"/>
    <property type="evidence" value="ECO:0007669"/>
    <property type="project" value="InterPro"/>
</dbReference>
<dbReference type="SUPFAM" id="SSF52777">
    <property type="entry name" value="CoA-dependent acyltransferases"/>
    <property type="match status" value="17"/>
</dbReference>
<evidence type="ECO:0000256" key="2">
    <source>
        <dbReference type="ARBA" id="ARBA00022553"/>
    </source>
</evidence>
<dbReference type="Gene3D" id="3.40.50.1820">
    <property type="entry name" value="alpha/beta hydrolase"/>
    <property type="match status" value="1"/>
</dbReference>
<dbReference type="NCBIfam" id="NF003417">
    <property type="entry name" value="PRK04813.1"/>
    <property type="match status" value="6"/>
</dbReference>
<dbReference type="Gene3D" id="3.30.559.30">
    <property type="entry name" value="Nonribosomal peptide synthetase, condensation domain"/>
    <property type="match status" value="9"/>
</dbReference>
<dbReference type="GO" id="GO:0044550">
    <property type="term" value="P:secondary metabolite biosynthetic process"/>
    <property type="evidence" value="ECO:0007669"/>
    <property type="project" value="TreeGrafter"/>
</dbReference>
<dbReference type="Gene3D" id="3.30.559.10">
    <property type="entry name" value="Chloramphenicol acetyltransferase-like domain"/>
    <property type="match status" value="8"/>
</dbReference>
<dbReference type="InterPro" id="IPR036736">
    <property type="entry name" value="ACP-like_sf"/>
</dbReference>
<gene>
    <name evidence="7" type="ORF">K493DRAFT_377413</name>
</gene>
<dbReference type="Pfam" id="PF13193">
    <property type="entry name" value="AMP-binding_C"/>
    <property type="match status" value="1"/>
</dbReference>
<dbReference type="GO" id="GO:0016874">
    <property type="term" value="F:ligase activity"/>
    <property type="evidence" value="ECO:0007669"/>
    <property type="project" value="UniProtKB-KW"/>
</dbReference>
<dbReference type="CDD" id="cd19545">
    <property type="entry name" value="FUM14_C_NRPS-like"/>
    <property type="match status" value="3"/>
</dbReference>
<dbReference type="Pfam" id="PF00501">
    <property type="entry name" value="AMP-binding"/>
    <property type="match status" value="6"/>
</dbReference>
<dbReference type="InterPro" id="IPR023213">
    <property type="entry name" value="CAT-like_dom_sf"/>
</dbReference>
<dbReference type="SUPFAM" id="SSF56801">
    <property type="entry name" value="Acetyl-CoA synthetase-like"/>
    <property type="match status" value="6"/>
</dbReference>
<dbReference type="InParanoid" id="A0A1Y1Y292"/>
<dbReference type="Pfam" id="PF00550">
    <property type="entry name" value="PP-binding"/>
    <property type="match status" value="6"/>
</dbReference>
<evidence type="ECO:0000313" key="8">
    <source>
        <dbReference type="Proteomes" id="UP000193498"/>
    </source>
</evidence>
<evidence type="ECO:0000256" key="4">
    <source>
        <dbReference type="ARBA" id="ARBA00022737"/>
    </source>
</evidence>
<dbReference type="Gene3D" id="3.40.50.980">
    <property type="match status" value="6"/>
</dbReference>
<reference evidence="7 8" key="1">
    <citation type="submission" date="2016-07" db="EMBL/GenBank/DDBJ databases">
        <title>Pervasive Adenine N6-methylation of Active Genes in Fungi.</title>
        <authorList>
            <consortium name="DOE Joint Genome Institute"/>
            <person name="Mondo S.J."/>
            <person name="Dannebaum R.O."/>
            <person name="Kuo R.C."/>
            <person name="Labutti K."/>
            <person name="Haridas S."/>
            <person name="Kuo A."/>
            <person name="Salamov A."/>
            <person name="Ahrendt S.R."/>
            <person name="Lipzen A."/>
            <person name="Sullivan W."/>
            <person name="Andreopoulos W.B."/>
            <person name="Clum A."/>
            <person name="Lindquist E."/>
            <person name="Daum C."/>
            <person name="Ramamoorthy G.K."/>
            <person name="Gryganskyi A."/>
            <person name="Culley D."/>
            <person name="Magnuson J.K."/>
            <person name="James T.Y."/>
            <person name="O'Malley M.A."/>
            <person name="Stajich J.E."/>
            <person name="Spatafora J.W."/>
            <person name="Visel A."/>
            <person name="Grigoriev I.V."/>
        </authorList>
    </citation>
    <scope>NUCLEOTIDE SEQUENCE [LARGE SCALE GENOMIC DNA]</scope>
    <source>
        <strain evidence="7 8">CBS 931.73</strain>
    </source>
</reference>
<dbReference type="FunFam" id="3.40.50.980:FF:000001">
    <property type="entry name" value="Non-ribosomal peptide synthetase"/>
    <property type="match status" value="6"/>
</dbReference>
<dbReference type="InterPro" id="IPR001031">
    <property type="entry name" value="Thioesterase"/>
</dbReference>
<feature type="domain" description="Carrier" evidence="6">
    <location>
        <begin position="2309"/>
        <end position="2385"/>
    </location>
</feature>
<dbReference type="Gene3D" id="3.30.300.30">
    <property type="match status" value="6"/>
</dbReference>
<dbReference type="CDD" id="cd05918">
    <property type="entry name" value="A_NRPS_SidN3_like"/>
    <property type="match status" value="6"/>
</dbReference>
<dbReference type="PROSITE" id="PS50075">
    <property type="entry name" value="CARRIER"/>
    <property type="match status" value="6"/>
</dbReference>
<dbReference type="EMBL" id="MCFE01000290">
    <property type="protein sequence ID" value="ORX92132.1"/>
    <property type="molecule type" value="Genomic_DNA"/>
</dbReference>
<dbReference type="NCBIfam" id="TIGR01720">
    <property type="entry name" value="NRPS-para261"/>
    <property type="match status" value="2"/>
</dbReference>
<dbReference type="Gene3D" id="3.40.50.12780">
    <property type="entry name" value="N-terminal domain of ligase-like"/>
    <property type="match status" value="3"/>
</dbReference>
<dbReference type="PROSITE" id="PS00012">
    <property type="entry name" value="PHOSPHOPANTETHEINE"/>
    <property type="match status" value="3"/>
</dbReference>
<dbReference type="InterPro" id="IPR010071">
    <property type="entry name" value="AA_adenyl_dom"/>
</dbReference>
<dbReference type="InterPro" id="IPR045851">
    <property type="entry name" value="AMP-bd_C_sf"/>
</dbReference>
<keyword evidence="3" id="KW-0436">Ligase</keyword>
<feature type="domain" description="Carrier" evidence="6">
    <location>
        <begin position="773"/>
        <end position="849"/>
    </location>
</feature>
<dbReference type="InterPro" id="IPR009081">
    <property type="entry name" value="PP-bd_ACP"/>
</dbReference>
<dbReference type="InterPro" id="IPR010060">
    <property type="entry name" value="NRPS_synth"/>
</dbReference>
<dbReference type="GO" id="GO:0043041">
    <property type="term" value="P:amino acid activation for nonribosomal peptide biosynthetic process"/>
    <property type="evidence" value="ECO:0007669"/>
    <property type="project" value="TreeGrafter"/>
</dbReference>
<protein>
    <recommendedName>
        <fullName evidence="6">Carrier domain-containing protein</fullName>
    </recommendedName>
</protein>
<organism evidence="7 8">
    <name type="scientific">Basidiobolus meristosporus CBS 931.73</name>
    <dbReference type="NCBI Taxonomy" id="1314790"/>
    <lineage>
        <taxon>Eukaryota</taxon>
        <taxon>Fungi</taxon>
        <taxon>Fungi incertae sedis</taxon>
        <taxon>Zoopagomycota</taxon>
        <taxon>Entomophthoromycotina</taxon>
        <taxon>Basidiobolomycetes</taxon>
        <taxon>Basidiobolales</taxon>
        <taxon>Basidiobolaceae</taxon>
        <taxon>Basidiobolus</taxon>
    </lineage>
</organism>
<dbReference type="SMART" id="SM00823">
    <property type="entry name" value="PKS_PP"/>
    <property type="match status" value="6"/>
</dbReference>
<evidence type="ECO:0000256" key="3">
    <source>
        <dbReference type="ARBA" id="ARBA00022598"/>
    </source>
</evidence>
<dbReference type="FunFam" id="3.30.300.30:FF:000015">
    <property type="entry name" value="Nonribosomal peptide synthase SidD"/>
    <property type="match status" value="6"/>
</dbReference>
<name>A0A1Y1Y292_9FUNG</name>
<dbReference type="InterPro" id="IPR020806">
    <property type="entry name" value="PKS_PP-bd"/>
</dbReference>
<dbReference type="InterPro" id="IPR006162">
    <property type="entry name" value="Ppantetheine_attach_site"/>
</dbReference>
<evidence type="ECO:0000313" key="7">
    <source>
        <dbReference type="EMBL" id="ORX92132.1"/>
    </source>
</evidence>
<dbReference type="PANTHER" id="PTHR45527:SF1">
    <property type="entry name" value="FATTY ACID SYNTHASE"/>
    <property type="match status" value="1"/>
</dbReference>
<proteinExistence type="inferred from homology"/>
<dbReference type="SUPFAM" id="SSF53474">
    <property type="entry name" value="alpha/beta-Hydrolases"/>
    <property type="match status" value="1"/>
</dbReference>
<dbReference type="STRING" id="1314790.A0A1Y1Y292"/>
<dbReference type="OrthoDB" id="416786at2759"/>
<feature type="domain" description="Carrier" evidence="6">
    <location>
        <begin position="3396"/>
        <end position="3472"/>
    </location>
</feature>
<dbReference type="PANTHER" id="PTHR45527">
    <property type="entry name" value="NONRIBOSOMAL PEPTIDE SYNTHETASE"/>
    <property type="match status" value="1"/>
</dbReference>
<keyword evidence="8" id="KW-1185">Reference proteome</keyword>
<dbReference type="InterPro" id="IPR020845">
    <property type="entry name" value="AMP-binding_CS"/>
</dbReference>